<dbReference type="PANTHER" id="PTHR10504:SF144">
    <property type="entry name" value="BPI1 DOMAIN-CONTAINING PROTEIN"/>
    <property type="match status" value="1"/>
</dbReference>
<evidence type="ECO:0000259" key="4">
    <source>
        <dbReference type="SMART" id="SM00329"/>
    </source>
</evidence>
<dbReference type="Gene3D" id="3.15.10.10">
    <property type="entry name" value="Bactericidal permeability-increasing protein, domain 1"/>
    <property type="match status" value="1"/>
</dbReference>
<evidence type="ECO:0000256" key="2">
    <source>
        <dbReference type="ARBA" id="ARBA00023157"/>
    </source>
</evidence>
<dbReference type="SMART" id="SM00328">
    <property type="entry name" value="BPI1"/>
    <property type="match status" value="1"/>
</dbReference>
<protein>
    <submittedName>
        <fullName evidence="6">BPI2 domain-containing protein</fullName>
    </submittedName>
</protein>
<evidence type="ECO:0000256" key="1">
    <source>
        <dbReference type="ARBA" id="ARBA00007292"/>
    </source>
</evidence>
<dbReference type="InterPro" id="IPR032942">
    <property type="entry name" value="BPI/LBP/Plunc"/>
</dbReference>
<dbReference type="InterPro" id="IPR017943">
    <property type="entry name" value="Bactericidal_perm-incr_a/b_dom"/>
</dbReference>
<feature type="domain" description="Lipid-binding serum glycoprotein N-terminal" evidence="3">
    <location>
        <begin position="64"/>
        <end position="292"/>
    </location>
</feature>
<accession>A0A0M3IHD3</accession>
<reference evidence="6" key="1">
    <citation type="submission" date="2017-02" db="UniProtKB">
        <authorList>
            <consortium name="WormBaseParasite"/>
        </authorList>
    </citation>
    <scope>IDENTIFICATION</scope>
</reference>
<sequence length="751" mass="81951">MLINESKQVATNSSRPRAAGYNIYVQRSNFAIAQNAPRYGIMNAIDFNPALLAGNRRFPGIRLRANARAFQYASALAAGIVSQQIGRAQIPDISQCVPQVNGCVRVYNMYIAYYRCPENVAIYPMPYGRIVFSIRNFEIRIMGRLGGQVNVLIPLGLFGILCMDADQISLDVELTLVTNAMGGPAVVVSGCSASVGYVNIYVMNGGIVGFAINTAFRNMVAGQVRQMLPNQLCGMVPGLINNMVNPMLANLPQVIPLSQMLSLVTSVLGAPPQIPAYCYSPLCRGMASTPPPAPKPSPQPTMVQQSAPTLRFRTSYSNVRPNYSNQQQRGSRIMSSVSSIAVSAKRNKRMVGGPCAGCPPPSTIMQARSVQNILQSLDLRKLADLGLSLRLMSSYSTNQDFIVDLSGEFSPRGWGGTPFGPFPVFFPFAFGVPMVEAVLSDYTVNSLLYWMHKREFFAFRIGPEMAAFSNLLNTTCGEDYDDSSETSSEETRATMRRKILRLLRRTKRQSIADLEALGVCIGDIAPALAEKYPNRKLFLIIRTARAPSRRKILRLLRRTKRQSIADLEALGVCIGDIAPALAEKYPNRKLFLIIRTARAPSVIISARNGGTATVDLIADATMYLQGTTKRVGNLRITVVMDITLRLRGNWVGGTMALRVLKIVDTDGTLGVTQDTLDSISSLAKSSIVKMINQALEKGMRIPIPALRLPINLYNMRVGIVEHGIYFGTDISVSPSLLGGISPGPGIIICQM</sequence>
<evidence type="ECO:0000259" key="3">
    <source>
        <dbReference type="SMART" id="SM00328"/>
    </source>
</evidence>
<evidence type="ECO:0000313" key="5">
    <source>
        <dbReference type="Proteomes" id="UP000036681"/>
    </source>
</evidence>
<feature type="domain" description="Lipid-binding serum glycoprotein C-terminal" evidence="4">
    <location>
        <begin position="434"/>
        <end position="728"/>
    </location>
</feature>
<dbReference type="GO" id="GO:0005615">
    <property type="term" value="C:extracellular space"/>
    <property type="evidence" value="ECO:0007669"/>
    <property type="project" value="TreeGrafter"/>
</dbReference>
<dbReference type="Pfam" id="PF02886">
    <property type="entry name" value="LBP_BPI_CETP_C"/>
    <property type="match status" value="1"/>
</dbReference>
<comment type="similarity">
    <text evidence="1">Belongs to the BPI/LBP/Plunc superfamily. BPI/LBP family.</text>
</comment>
<dbReference type="Gene3D" id="3.15.20.10">
    <property type="entry name" value="Bactericidal permeability-increasing protein, domain 2"/>
    <property type="match status" value="2"/>
</dbReference>
<dbReference type="SUPFAM" id="SSF55394">
    <property type="entry name" value="Bactericidal permeability-increasing protein, BPI"/>
    <property type="match status" value="3"/>
</dbReference>
<name>A0A0M3IHD3_ASCLU</name>
<keyword evidence="5" id="KW-1185">Reference proteome</keyword>
<dbReference type="Pfam" id="PF01273">
    <property type="entry name" value="LBP_BPI_CETP"/>
    <property type="match status" value="1"/>
</dbReference>
<dbReference type="WBParaSite" id="ALUE_0001780901-mRNA-1">
    <property type="protein sequence ID" value="ALUE_0001780901-mRNA-1"/>
    <property type="gene ID" value="ALUE_0001780901"/>
</dbReference>
<dbReference type="SMART" id="SM00329">
    <property type="entry name" value="BPI2"/>
    <property type="match status" value="1"/>
</dbReference>
<dbReference type="PANTHER" id="PTHR10504">
    <property type="entry name" value="BACTERICIDAL PERMEABILITY-INCREASING BPI PROTEIN-RELATED"/>
    <property type="match status" value="1"/>
</dbReference>
<proteinExistence type="inferred from homology"/>
<dbReference type="Proteomes" id="UP000036681">
    <property type="component" value="Unplaced"/>
</dbReference>
<dbReference type="GO" id="GO:0008289">
    <property type="term" value="F:lipid binding"/>
    <property type="evidence" value="ECO:0007669"/>
    <property type="project" value="InterPro"/>
</dbReference>
<organism evidence="5 6">
    <name type="scientific">Ascaris lumbricoides</name>
    <name type="common">Giant roundworm</name>
    <dbReference type="NCBI Taxonomy" id="6252"/>
    <lineage>
        <taxon>Eukaryota</taxon>
        <taxon>Metazoa</taxon>
        <taxon>Ecdysozoa</taxon>
        <taxon>Nematoda</taxon>
        <taxon>Chromadorea</taxon>
        <taxon>Rhabditida</taxon>
        <taxon>Spirurina</taxon>
        <taxon>Ascaridomorpha</taxon>
        <taxon>Ascaridoidea</taxon>
        <taxon>Ascarididae</taxon>
        <taxon>Ascaris</taxon>
    </lineage>
</organism>
<evidence type="ECO:0000313" key="6">
    <source>
        <dbReference type="WBParaSite" id="ALUE_0001780901-mRNA-1"/>
    </source>
</evidence>
<keyword evidence="2" id="KW-1015">Disulfide bond</keyword>
<dbReference type="AlphaFoldDB" id="A0A0M3IHD3"/>
<dbReference type="InterPro" id="IPR001124">
    <property type="entry name" value="Lipid-bd_serum_glycop_C"/>
</dbReference>
<dbReference type="InterPro" id="IPR017942">
    <property type="entry name" value="Lipid-bd_serum_glycop_N"/>
</dbReference>